<evidence type="ECO:0000313" key="4">
    <source>
        <dbReference type="EMBL" id="AUN33151.1"/>
    </source>
</evidence>
<dbReference type="InterPro" id="IPR020904">
    <property type="entry name" value="Sc_DH/Rdtase_CS"/>
</dbReference>
<dbReference type="KEGG" id="ncb:C0V82_22430"/>
<keyword evidence="4" id="KW-0614">Plasmid</keyword>
<dbReference type="FunFam" id="3.40.50.720:FF:000084">
    <property type="entry name" value="Short-chain dehydrogenase reductase"/>
    <property type="match status" value="1"/>
</dbReference>
<dbReference type="EMBL" id="CP025613">
    <property type="protein sequence ID" value="AUN33151.1"/>
    <property type="molecule type" value="Genomic_DNA"/>
</dbReference>
<dbReference type="PROSITE" id="PS00061">
    <property type="entry name" value="ADH_SHORT"/>
    <property type="match status" value="1"/>
</dbReference>
<dbReference type="PRINTS" id="PR00081">
    <property type="entry name" value="GDHRDH"/>
</dbReference>
<dbReference type="Pfam" id="PF13561">
    <property type="entry name" value="adh_short_C2"/>
    <property type="match status" value="1"/>
</dbReference>
<name>A0A2K9NJD3_9PROT</name>
<dbReference type="PANTHER" id="PTHR43639">
    <property type="entry name" value="OXIDOREDUCTASE, SHORT-CHAIN DEHYDROGENASE/REDUCTASE FAMILY (AFU_ORTHOLOGUE AFUA_5G02870)"/>
    <property type="match status" value="1"/>
</dbReference>
<keyword evidence="5" id="KW-1185">Reference proteome</keyword>
<comment type="similarity">
    <text evidence="1">Belongs to the short-chain dehydrogenases/reductases (SDR) family.</text>
</comment>
<evidence type="ECO:0000256" key="2">
    <source>
        <dbReference type="ARBA" id="ARBA00023002"/>
    </source>
</evidence>
<accession>A0A2K9NJD3</accession>
<sequence length="257" mass="25821">MSDFKGKVALVTGGSSGIGATVAQALGAQGAHVAIVASSSIAKAAPVVDAVNAGGGTARAYAADVRDEGAVATLLEQVTADFGGLDILVNAAGVFEPSPVGGTAADSMNRMVDINLKGTWNCLQAAVPHLKARGRGKVLNFASVAGTIGVKGFAVYCASKAAIVMMTRVAGAELAPFGINVNAVAPGNTETPMNEAMRTAPEMAEILDGMRRMTPSGVTFSKPEEIASAVLYLLSDAARPVFGTTLVIDEGISAAIG</sequence>
<reference evidence="4 5" key="1">
    <citation type="submission" date="2017-12" db="EMBL/GenBank/DDBJ databases">
        <title>Genomes of bacteria within cyanobacterial aggregates.</title>
        <authorList>
            <person name="Cai H."/>
        </authorList>
    </citation>
    <scope>NUCLEOTIDE SEQUENCE [LARGE SCALE GENOMIC DNA]</scope>
    <source>
        <strain evidence="4 5">TH16</strain>
        <plasmid evidence="4 5">unnamed1</plasmid>
    </source>
</reference>
<gene>
    <name evidence="4" type="ORF">C0V82_22430</name>
</gene>
<dbReference type="Gene3D" id="3.40.50.720">
    <property type="entry name" value="NAD(P)-binding Rossmann-like Domain"/>
    <property type="match status" value="1"/>
</dbReference>
<dbReference type="SMART" id="SM00822">
    <property type="entry name" value="PKS_KR"/>
    <property type="match status" value="1"/>
</dbReference>
<protein>
    <submittedName>
        <fullName evidence="4">Short-chain dehydrogenase</fullName>
    </submittedName>
</protein>
<dbReference type="AlphaFoldDB" id="A0A2K9NJD3"/>
<feature type="domain" description="Ketoreductase" evidence="3">
    <location>
        <begin position="7"/>
        <end position="187"/>
    </location>
</feature>
<dbReference type="SUPFAM" id="SSF51735">
    <property type="entry name" value="NAD(P)-binding Rossmann-fold domains"/>
    <property type="match status" value="1"/>
</dbReference>
<organism evidence="4 5">
    <name type="scientific">Niveispirillum cyanobacteriorum</name>
    <dbReference type="NCBI Taxonomy" id="1612173"/>
    <lineage>
        <taxon>Bacteria</taxon>
        <taxon>Pseudomonadati</taxon>
        <taxon>Pseudomonadota</taxon>
        <taxon>Alphaproteobacteria</taxon>
        <taxon>Rhodospirillales</taxon>
        <taxon>Azospirillaceae</taxon>
        <taxon>Niveispirillum</taxon>
    </lineage>
</organism>
<dbReference type="InterPro" id="IPR036291">
    <property type="entry name" value="NAD(P)-bd_dom_sf"/>
</dbReference>
<dbReference type="InterPro" id="IPR002347">
    <property type="entry name" value="SDR_fam"/>
</dbReference>
<dbReference type="InterPro" id="IPR057326">
    <property type="entry name" value="KR_dom"/>
</dbReference>
<keyword evidence="2" id="KW-0560">Oxidoreductase</keyword>
<dbReference type="Proteomes" id="UP000234752">
    <property type="component" value="Plasmid unnamed1"/>
</dbReference>
<dbReference type="OrthoDB" id="9812986at2"/>
<dbReference type="CDD" id="cd05233">
    <property type="entry name" value="SDR_c"/>
    <property type="match status" value="1"/>
</dbReference>
<dbReference type="PANTHER" id="PTHR43639:SF9">
    <property type="entry name" value="BLL5898 PROTEIN"/>
    <property type="match status" value="1"/>
</dbReference>
<evidence type="ECO:0000313" key="5">
    <source>
        <dbReference type="Proteomes" id="UP000234752"/>
    </source>
</evidence>
<proteinExistence type="inferred from homology"/>
<evidence type="ECO:0000256" key="1">
    <source>
        <dbReference type="ARBA" id="ARBA00006484"/>
    </source>
</evidence>
<dbReference type="PRINTS" id="PR00080">
    <property type="entry name" value="SDRFAMILY"/>
</dbReference>
<evidence type="ECO:0000259" key="3">
    <source>
        <dbReference type="SMART" id="SM00822"/>
    </source>
</evidence>
<dbReference type="GO" id="GO:0016491">
    <property type="term" value="F:oxidoreductase activity"/>
    <property type="evidence" value="ECO:0007669"/>
    <property type="project" value="UniProtKB-KW"/>
</dbReference>
<geneLocation type="plasmid" evidence="4 5">
    <name>unnamed1</name>
</geneLocation>
<dbReference type="RefSeq" id="WP_102114671.1">
    <property type="nucleotide sequence ID" value="NZ_BMGN01000001.1"/>
</dbReference>